<organism evidence="3 4">
    <name type="scientific">Tritrichomonas foetus</name>
    <dbReference type="NCBI Taxonomy" id="1144522"/>
    <lineage>
        <taxon>Eukaryota</taxon>
        <taxon>Metamonada</taxon>
        <taxon>Parabasalia</taxon>
        <taxon>Tritrichomonadida</taxon>
        <taxon>Tritrichomonadidae</taxon>
        <taxon>Tritrichomonas</taxon>
    </lineage>
</organism>
<keyword evidence="1" id="KW-0472">Membrane</keyword>
<dbReference type="EMBL" id="MLAK01000593">
    <property type="protein sequence ID" value="OHT11188.1"/>
    <property type="molecule type" value="Genomic_DNA"/>
</dbReference>
<feature type="transmembrane region" description="Helical" evidence="1">
    <location>
        <begin position="248"/>
        <end position="265"/>
    </location>
</feature>
<gene>
    <name evidence="3" type="ORF">TRFO_01115</name>
</gene>
<keyword evidence="1" id="KW-0812">Transmembrane</keyword>
<feature type="transmembrane region" description="Helical" evidence="1">
    <location>
        <begin position="807"/>
        <end position="829"/>
    </location>
</feature>
<feature type="transmembrane region" description="Helical" evidence="1">
    <location>
        <begin position="976"/>
        <end position="994"/>
    </location>
</feature>
<evidence type="ECO:0000313" key="3">
    <source>
        <dbReference type="EMBL" id="OHT11188.1"/>
    </source>
</evidence>
<feature type="transmembrane region" description="Helical" evidence="1">
    <location>
        <begin position="97"/>
        <end position="121"/>
    </location>
</feature>
<comment type="caution">
    <text evidence="3">The sequence shown here is derived from an EMBL/GenBank/DDBJ whole genome shotgun (WGS) entry which is preliminary data.</text>
</comment>
<feature type="transmembrane region" description="Helical" evidence="1">
    <location>
        <begin position="53"/>
        <end position="77"/>
    </location>
</feature>
<feature type="transmembrane region" description="Helical" evidence="1">
    <location>
        <begin position="180"/>
        <end position="205"/>
    </location>
</feature>
<feature type="transmembrane region" description="Helical" evidence="1">
    <location>
        <begin position="937"/>
        <end position="956"/>
    </location>
</feature>
<feature type="transmembrane region" description="Helical" evidence="1">
    <location>
        <begin position="225"/>
        <end position="242"/>
    </location>
</feature>
<sequence>MEHDEEEDVPSTVISLADLLENLKLTRSNKTNVRFLQFEYFDWMLTRTHLPSWLDFISWMLYFMIIEVILTATSIQAHFFGTLNSTNWTKDTKSTDFLFSKVTIQLATIILFTFTLCLIIFQRPFAFTINFKNSSMTHFRASLLHFSYVHIPILLSPVFGILLGSHILANVGSETEDTTATYYALLACTTYILLLSSVSAFVAVINSKLTITNTPFAFWKYPYNFVDLLFFYLIGAFFPLRSSPAEKVVIAMMIIQFFYGIYFLIRRRTPVFLYLTPAVLEIKMGVDYILFSILTITNILSSVNYLSYLSLVCTAHFVSIMITTFLISRNRVLRSLILKHHTYQIDRNSISSPSNAVITLRSGITLSIPSIADPAFIKWIALCRYTHELLPDLFRICLISKIPLKEVLIPHTAIGPTNLISLQFLVFQANYYLEMINDESLVLRNTYEKLLKKTEKIEIMLNNFWTTADYDQTTFYKLGCNIYDVKNDFEDAIVYFPLSKEIHNLYKNFLANILKTPRLIEFDKKNPYYHLSNPKSTVYECIINKSHSQTIFESRPKPTTNEKIALDTIKKGTLPILNFFRVIALVSIFNSFVYWGLYYDHIGNTWNCYSNVTQFQQANVALATSLLLPTDELMTFPDAQKIQLIIGVPLNLAALFRAPMSFDNPFISLINDIVYYLPPNYLSFRMNANCSKMSYSATTAFNIRNESRIEKRRCYLMNVLRYMDLLENCTAEQFDIFKRYVNHSYSLETYFQVSYAVVVTIIFIIIFTYMRKKHDELLCAARLVLSAQENYHENEYLEMQFWVCPTFTIFIVYVACTFGLFLAFIFPLYKSDKFVETIINETVAATRIARGIQNGMTLAEFSIKDSEYRSEYERITKNMCIDVYVNTLALTHNDISKTFSKIEPFNNWSQPSRTSYNTVLLDVCRFLIQGNHSEESFDFLAARAYFIYNITSLLSYTLPEMRQSAHYAMQFETSSFWWITILITVIIVALNLLYKHLIYQRKKIWFTAVSTVLLRAHQGDMKNLVQRKKVTLPDLAPFPILLKQKNTGTIMYANPATKQYTDLSIGQLIGQRVHEVWNIDDNNKFTANDKTVIITEKKIDNGLSMIMFDDITEINEIEEKYNSLISQKQIRGINLPAEIEMFAIEIRIKADIVDSDKLFNILDSTEPKCRALIRVSCGPSFYNAIIPADCKFSRVISFLKAFGEQLGDFSNIIVSVIHSIGKVVSVCDCDAIALVCGKAAKRVHDCVLHGTWGRIYIDYELLEQTKPRKYSALADKIIMISDTINPSNH</sequence>
<dbReference type="VEuPathDB" id="TrichDB:TRFO_01115"/>
<dbReference type="InterPro" id="IPR000014">
    <property type="entry name" value="PAS"/>
</dbReference>
<dbReference type="InterPro" id="IPR035965">
    <property type="entry name" value="PAS-like_dom_sf"/>
</dbReference>
<keyword evidence="4" id="KW-1185">Reference proteome</keyword>
<evidence type="ECO:0000259" key="2">
    <source>
        <dbReference type="SMART" id="SM00091"/>
    </source>
</evidence>
<proteinExistence type="predicted"/>
<feature type="transmembrane region" description="Helical" evidence="1">
    <location>
        <begin position="749"/>
        <end position="770"/>
    </location>
</feature>
<feature type="transmembrane region" description="Helical" evidence="1">
    <location>
        <begin position="579"/>
        <end position="597"/>
    </location>
</feature>
<name>A0A1J4KN12_9EUKA</name>
<dbReference type="SMART" id="SM00091">
    <property type="entry name" value="PAS"/>
    <property type="match status" value="1"/>
</dbReference>
<dbReference type="RefSeq" id="XP_068364324.1">
    <property type="nucleotide sequence ID" value="XM_068489913.1"/>
</dbReference>
<feature type="domain" description="PAS" evidence="2">
    <location>
        <begin position="1027"/>
        <end position="1094"/>
    </location>
</feature>
<dbReference type="SUPFAM" id="SSF55785">
    <property type="entry name" value="PYP-like sensor domain (PAS domain)"/>
    <property type="match status" value="1"/>
</dbReference>
<evidence type="ECO:0000313" key="4">
    <source>
        <dbReference type="Proteomes" id="UP000179807"/>
    </source>
</evidence>
<feature type="transmembrane region" description="Helical" evidence="1">
    <location>
        <begin position="142"/>
        <end position="168"/>
    </location>
</feature>
<dbReference type="Proteomes" id="UP000179807">
    <property type="component" value="Unassembled WGS sequence"/>
</dbReference>
<feature type="transmembrane region" description="Helical" evidence="1">
    <location>
        <begin position="272"/>
        <end position="299"/>
    </location>
</feature>
<keyword evidence="1" id="KW-1133">Transmembrane helix</keyword>
<accession>A0A1J4KN12</accession>
<dbReference type="GeneID" id="94824617"/>
<feature type="transmembrane region" description="Helical" evidence="1">
    <location>
        <begin position="305"/>
        <end position="327"/>
    </location>
</feature>
<reference evidence="3" key="1">
    <citation type="submission" date="2016-10" db="EMBL/GenBank/DDBJ databases">
        <authorList>
            <person name="Benchimol M."/>
            <person name="Almeida L.G."/>
            <person name="Vasconcelos A.T."/>
            <person name="Perreira-Neves A."/>
            <person name="Rosa I.A."/>
            <person name="Tasca T."/>
            <person name="Bogo M.R."/>
            <person name="de Souza W."/>
        </authorList>
    </citation>
    <scope>NUCLEOTIDE SEQUENCE [LARGE SCALE GENOMIC DNA]</scope>
    <source>
        <strain evidence="3">K</strain>
    </source>
</reference>
<protein>
    <recommendedName>
        <fullName evidence="2">PAS domain-containing protein</fullName>
    </recommendedName>
</protein>
<evidence type="ECO:0000256" key="1">
    <source>
        <dbReference type="SAM" id="Phobius"/>
    </source>
</evidence>